<dbReference type="GO" id="GO:0016987">
    <property type="term" value="F:sigma factor activity"/>
    <property type="evidence" value="ECO:0007669"/>
    <property type="project" value="UniProtKB-KW"/>
</dbReference>
<dbReference type="GO" id="GO:0006352">
    <property type="term" value="P:DNA-templated transcription initiation"/>
    <property type="evidence" value="ECO:0007669"/>
    <property type="project" value="InterPro"/>
</dbReference>
<dbReference type="EMBL" id="CP097899">
    <property type="protein sequence ID" value="URN95663.1"/>
    <property type="molecule type" value="Genomic_DNA"/>
</dbReference>
<keyword evidence="2" id="KW-0731">Sigma factor</keyword>
<keyword evidence="4" id="KW-0804">Transcription</keyword>
<evidence type="ECO:0000313" key="7">
    <source>
        <dbReference type="Proteomes" id="UP001056756"/>
    </source>
</evidence>
<dbReference type="Pfam" id="PF04542">
    <property type="entry name" value="Sigma70_r2"/>
    <property type="match status" value="1"/>
</dbReference>
<dbReference type="AlphaFoldDB" id="A0A9J6ZI00"/>
<evidence type="ECO:0000259" key="5">
    <source>
        <dbReference type="Pfam" id="PF04542"/>
    </source>
</evidence>
<proteinExistence type="predicted"/>
<gene>
    <name evidence="6" type="ORF">NAG76_05305</name>
</gene>
<keyword evidence="1" id="KW-0805">Transcription regulation</keyword>
<dbReference type="Gene3D" id="1.10.1740.10">
    <property type="match status" value="1"/>
</dbReference>
<evidence type="ECO:0000256" key="1">
    <source>
        <dbReference type="ARBA" id="ARBA00023015"/>
    </source>
</evidence>
<dbReference type="PANTHER" id="PTHR43133">
    <property type="entry name" value="RNA POLYMERASE ECF-TYPE SIGMA FACTO"/>
    <property type="match status" value="1"/>
</dbReference>
<dbReference type="GO" id="GO:0003677">
    <property type="term" value="F:DNA binding"/>
    <property type="evidence" value="ECO:0007669"/>
    <property type="project" value="UniProtKB-KW"/>
</dbReference>
<evidence type="ECO:0000256" key="2">
    <source>
        <dbReference type="ARBA" id="ARBA00023082"/>
    </source>
</evidence>
<evidence type="ECO:0000313" key="6">
    <source>
        <dbReference type="EMBL" id="URN95663.1"/>
    </source>
</evidence>
<protein>
    <submittedName>
        <fullName evidence="6">RNA polymerase sigma factor</fullName>
    </submittedName>
</protein>
<dbReference type="InterPro" id="IPR007627">
    <property type="entry name" value="RNA_pol_sigma70_r2"/>
</dbReference>
<dbReference type="InterPro" id="IPR039425">
    <property type="entry name" value="RNA_pol_sigma-70-like"/>
</dbReference>
<evidence type="ECO:0000256" key="3">
    <source>
        <dbReference type="ARBA" id="ARBA00023125"/>
    </source>
</evidence>
<sequence length="114" mass="13455">MDGMSKHEIMEILVNKYADMVLRLALSHLGNLADAQDACQEVYIKLFKHSQTFKDAEHEKAWVIRVTINTCKDIIRSPWKKWFTTYEEVPLPNHHNERVVFLGYLLLLQVKMRI</sequence>
<organism evidence="6 7">
    <name type="scientific">Candidatus Pristimantibacillus lignocellulolyticus</name>
    <dbReference type="NCBI Taxonomy" id="2994561"/>
    <lineage>
        <taxon>Bacteria</taxon>
        <taxon>Bacillati</taxon>
        <taxon>Bacillota</taxon>
        <taxon>Bacilli</taxon>
        <taxon>Bacillales</taxon>
        <taxon>Paenibacillaceae</taxon>
        <taxon>Candidatus Pristimantibacillus</taxon>
    </lineage>
</organism>
<dbReference type="InterPro" id="IPR013325">
    <property type="entry name" value="RNA_pol_sigma_r2"/>
</dbReference>
<reference evidence="6" key="1">
    <citation type="submission" date="2022-05" db="EMBL/GenBank/DDBJ databases">
        <title>Novel bacterial taxa in a minimal lignocellulolytic consortium and its capacity to transform plastics disclosed by genome-resolved metagenomics.</title>
        <authorList>
            <person name="Rodriguez C.A.D."/>
            <person name="Diaz-Garcia L."/>
            <person name="Herrera K."/>
            <person name="Tarazona N.A."/>
            <person name="Sproer C."/>
            <person name="Overmann J."/>
            <person name="Jimenez D.J."/>
        </authorList>
    </citation>
    <scope>NUCLEOTIDE SEQUENCE</scope>
    <source>
        <strain evidence="6">MAG5</strain>
    </source>
</reference>
<feature type="domain" description="RNA polymerase sigma-70 region 2" evidence="5">
    <location>
        <begin position="13"/>
        <end position="78"/>
    </location>
</feature>
<dbReference type="SUPFAM" id="SSF88946">
    <property type="entry name" value="Sigma2 domain of RNA polymerase sigma factors"/>
    <property type="match status" value="1"/>
</dbReference>
<dbReference type="PANTHER" id="PTHR43133:SF8">
    <property type="entry name" value="RNA POLYMERASE SIGMA FACTOR HI_1459-RELATED"/>
    <property type="match status" value="1"/>
</dbReference>
<dbReference type="Proteomes" id="UP001056756">
    <property type="component" value="Chromosome"/>
</dbReference>
<accession>A0A9J6ZI00</accession>
<name>A0A9J6ZI00_9BACL</name>
<keyword evidence="3" id="KW-0238">DNA-binding</keyword>
<dbReference type="KEGG" id="plig:NAG76_05305"/>
<evidence type="ECO:0000256" key="4">
    <source>
        <dbReference type="ARBA" id="ARBA00023163"/>
    </source>
</evidence>